<feature type="transmembrane region" description="Helical" evidence="1">
    <location>
        <begin position="264"/>
        <end position="283"/>
    </location>
</feature>
<protein>
    <submittedName>
        <fullName evidence="2">Uncharacterized protein</fullName>
    </submittedName>
</protein>
<feature type="transmembrane region" description="Helical" evidence="1">
    <location>
        <begin position="80"/>
        <end position="100"/>
    </location>
</feature>
<organism evidence="2 3">
    <name type="scientific">Prevotella histicola</name>
    <dbReference type="NCBI Taxonomy" id="470565"/>
    <lineage>
        <taxon>Bacteria</taxon>
        <taxon>Pseudomonadati</taxon>
        <taxon>Bacteroidota</taxon>
        <taxon>Bacteroidia</taxon>
        <taxon>Bacteroidales</taxon>
        <taxon>Prevotellaceae</taxon>
        <taxon>Prevotella</taxon>
    </lineage>
</organism>
<evidence type="ECO:0000313" key="3">
    <source>
        <dbReference type="Proteomes" id="UP000757461"/>
    </source>
</evidence>
<reference evidence="2" key="1">
    <citation type="submission" date="2020-04" db="EMBL/GenBank/DDBJ databases">
        <title>Deep metagenomics examines the oral microbiome during advanced dental caries in children, revealing novel taxa and co-occurrences with host molecules.</title>
        <authorList>
            <person name="Baker J.L."/>
            <person name="Morton J.T."/>
            <person name="Dinis M."/>
            <person name="Alvarez R."/>
            <person name="Tran N.C."/>
            <person name="Knight R."/>
            <person name="Edlund A."/>
        </authorList>
    </citation>
    <scope>NUCLEOTIDE SEQUENCE</scope>
    <source>
        <strain evidence="2">JCVI_25_bin.9</strain>
    </source>
</reference>
<proteinExistence type="predicted"/>
<feature type="transmembrane region" description="Helical" evidence="1">
    <location>
        <begin position="200"/>
        <end position="218"/>
    </location>
</feature>
<keyword evidence="1" id="KW-0812">Transmembrane</keyword>
<dbReference type="AlphaFoldDB" id="A0A930N565"/>
<evidence type="ECO:0000256" key="1">
    <source>
        <dbReference type="SAM" id="Phobius"/>
    </source>
</evidence>
<feature type="transmembrane region" description="Helical" evidence="1">
    <location>
        <begin position="292"/>
        <end position="311"/>
    </location>
</feature>
<keyword evidence="1" id="KW-0472">Membrane</keyword>
<feature type="transmembrane region" description="Helical" evidence="1">
    <location>
        <begin position="317"/>
        <end position="334"/>
    </location>
</feature>
<sequence length="466" mass="54088">MIHRRLISRNSIVWILLTSPLVLFLLCQLQPTFDDWTYYTVPQTSALKLTELLPDGNYWRPFDVLFGHILGLDYQLFPTLNHTFILLGHILNTYLIYRILLWFKISSLSRNISVLLFYLSPATLGTVLDIDSLNQTYSLSWGLLALYSYIYMQGKSRIILWLLCSLLSIFSKESGYIWFVCPPMIVWSTGKISFKHAMKHMTVSCLLFVFYLTCRVLLTKTFSVADNTYMQFTLIRLLRNLGIMLGMTFYPIDYASLIHPLHRNLILVTITGVLPAPFLWFVFRSFRLQKTIIVLLLSFFVGAFVNLITIFSTMHCYAVSPFAIIMIALLCDQIKNKRMLIFSSVLYLITALFTFLHHTYAAWLSGKVGEQMAESIVSQCDRPINKVMIIHLNKGETKYSSFWVIPYEAFGWGYSVRQQTGYQWPKTIINEEITNQKQLISVLQKAQKTDCDGVWYVENNQVKRIK</sequence>
<feature type="transmembrane region" description="Helical" evidence="1">
    <location>
        <begin position="341"/>
        <end position="363"/>
    </location>
</feature>
<dbReference type="Proteomes" id="UP000757461">
    <property type="component" value="Unassembled WGS sequence"/>
</dbReference>
<evidence type="ECO:0000313" key="2">
    <source>
        <dbReference type="EMBL" id="MBF1414873.1"/>
    </source>
</evidence>
<accession>A0A930N565</accession>
<feature type="transmembrane region" description="Helical" evidence="1">
    <location>
        <begin position="12"/>
        <end position="31"/>
    </location>
</feature>
<dbReference type="EMBL" id="JABZSQ010000066">
    <property type="protein sequence ID" value="MBF1414873.1"/>
    <property type="molecule type" value="Genomic_DNA"/>
</dbReference>
<keyword evidence="1" id="KW-1133">Transmembrane helix</keyword>
<gene>
    <name evidence="2" type="ORF">HXN33_04735</name>
</gene>
<comment type="caution">
    <text evidence="2">The sequence shown here is derived from an EMBL/GenBank/DDBJ whole genome shotgun (WGS) entry which is preliminary data.</text>
</comment>
<feature type="transmembrane region" description="Helical" evidence="1">
    <location>
        <begin position="230"/>
        <end position="252"/>
    </location>
</feature>
<name>A0A930N565_9BACT</name>
<feature type="transmembrane region" description="Helical" evidence="1">
    <location>
        <begin position="159"/>
        <end position="180"/>
    </location>
</feature>